<keyword evidence="2" id="KW-1133">Transmembrane helix</keyword>
<dbReference type="PANTHER" id="PTHR34823">
    <property type="entry name" value="GLCNAC-BINDING PROTEIN A"/>
    <property type="match status" value="1"/>
</dbReference>
<sequence length="308" mass="31648">MAGLVLPAGPNAKEISQMAVPRTLARIALVVVAPLLGTGLVTLPAQAHGALDNPVSRVVACGLDAGQNARSAACKAAVAISGALAFTQWDNLRVANVGGRDREVIPDGKLCSGGLPAYKGLDLARADWPATRLTAGASFRFTYRETIPHKGIFRLYVTKDGYDPTRPLRWSDLESKPFLTATDPALTNGAYVMRGVLPAGKTGRHLIYTIWQNSSTPDTYYSCSDVVFDGAAGTEAHTSAPTSAAPATGAAPQATTAPARAVTLTPASSASSALPLTVGGAAVLAAVVGAAGFLLRRRRGASDALSGE</sequence>
<keyword evidence="2" id="KW-0472">Membrane</keyword>
<dbReference type="InterPro" id="IPR014756">
    <property type="entry name" value="Ig_E-set"/>
</dbReference>
<keyword evidence="1" id="KW-0732">Signal</keyword>
<dbReference type="Gene3D" id="2.70.50.50">
    <property type="entry name" value="chitin-binding protein cbp21"/>
    <property type="match status" value="1"/>
</dbReference>
<dbReference type="SUPFAM" id="SSF81296">
    <property type="entry name" value="E set domains"/>
    <property type="match status" value="1"/>
</dbReference>
<dbReference type="CDD" id="cd21177">
    <property type="entry name" value="LPMO_AA10"/>
    <property type="match status" value="1"/>
</dbReference>
<proteinExistence type="predicted"/>
<evidence type="ECO:0000313" key="5">
    <source>
        <dbReference type="Proteomes" id="UP000653674"/>
    </source>
</evidence>
<reference evidence="4" key="1">
    <citation type="submission" date="2021-01" db="EMBL/GenBank/DDBJ databases">
        <title>Whole genome shotgun sequence of Planosporangium flavigriseum NBRC 105377.</title>
        <authorList>
            <person name="Komaki H."/>
            <person name="Tamura T."/>
        </authorList>
    </citation>
    <scope>NUCLEOTIDE SEQUENCE</scope>
    <source>
        <strain evidence="4">NBRC 105377</strain>
    </source>
</reference>
<dbReference type="Proteomes" id="UP000653674">
    <property type="component" value="Unassembled WGS sequence"/>
</dbReference>
<keyword evidence="5" id="KW-1185">Reference proteome</keyword>
<organism evidence="4 5">
    <name type="scientific">Planosporangium flavigriseum</name>
    <dbReference type="NCBI Taxonomy" id="373681"/>
    <lineage>
        <taxon>Bacteria</taxon>
        <taxon>Bacillati</taxon>
        <taxon>Actinomycetota</taxon>
        <taxon>Actinomycetes</taxon>
        <taxon>Micromonosporales</taxon>
        <taxon>Micromonosporaceae</taxon>
        <taxon>Planosporangium</taxon>
    </lineage>
</organism>
<evidence type="ECO:0000256" key="2">
    <source>
        <dbReference type="SAM" id="Phobius"/>
    </source>
</evidence>
<dbReference type="EMBL" id="BONU01000040">
    <property type="protein sequence ID" value="GIG75943.1"/>
    <property type="molecule type" value="Genomic_DNA"/>
</dbReference>
<protein>
    <recommendedName>
        <fullName evidence="3">Chitin-binding type-4 domain-containing protein</fullName>
    </recommendedName>
</protein>
<dbReference type="PANTHER" id="PTHR34823:SF1">
    <property type="entry name" value="CHITIN-BINDING TYPE-4 DOMAIN-CONTAINING PROTEIN"/>
    <property type="match status" value="1"/>
</dbReference>
<evidence type="ECO:0000256" key="1">
    <source>
        <dbReference type="ARBA" id="ARBA00022729"/>
    </source>
</evidence>
<gene>
    <name evidence="4" type="ORF">Pfl04_43470</name>
</gene>
<name>A0A8J3LSQ0_9ACTN</name>
<dbReference type="InterPro" id="IPR004302">
    <property type="entry name" value="Cellulose/chitin-bd_N"/>
</dbReference>
<feature type="domain" description="Chitin-binding type-4" evidence="3">
    <location>
        <begin position="48"/>
        <end position="226"/>
    </location>
</feature>
<evidence type="ECO:0000259" key="3">
    <source>
        <dbReference type="Pfam" id="PF03067"/>
    </source>
</evidence>
<evidence type="ECO:0000313" key="4">
    <source>
        <dbReference type="EMBL" id="GIG75943.1"/>
    </source>
</evidence>
<comment type="caution">
    <text evidence="4">The sequence shown here is derived from an EMBL/GenBank/DDBJ whole genome shotgun (WGS) entry which is preliminary data.</text>
</comment>
<keyword evidence="2" id="KW-0812">Transmembrane</keyword>
<dbReference type="InterPro" id="IPR051024">
    <property type="entry name" value="GlcNAc_Chitin_IntDeg"/>
</dbReference>
<feature type="transmembrane region" description="Helical" evidence="2">
    <location>
        <begin position="273"/>
        <end position="295"/>
    </location>
</feature>
<dbReference type="Pfam" id="PF03067">
    <property type="entry name" value="LPMO_10"/>
    <property type="match status" value="1"/>
</dbReference>
<accession>A0A8J3LSQ0</accession>
<dbReference type="AlphaFoldDB" id="A0A8J3LSQ0"/>